<evidence type="ECO:0000313" key="1">
    <source>
        <dbReference type="EMBL" id="CEN34459.1"/>
    </source>
</evidence>
<proteinExistence type="predicted"/>
<gene>
    <name evidence="1" type="ORF">CCYN2B_200009</name>
</gene>
<organism evidence="1 2">
    <name type="scientific">Capnocytophaga cynodegmi</name>
    <dbReference type="NCBI Taxonomy" id="28189"/>
    <lineage>
        <taxon>Bacteria</taxon>
        <taxon>Pseudomonadati</taxon>
        <taxon>Bacteroidota</taxon>
        <taxon>Flavobacteriia</taxon>
        <taxon>Flavobacteriales</taxon>
        <taxon>Flavobacteriaceae</taxon>
        <taxon>Capnocytophaga</taxon>
    </lineage>
</organism>
<dbReference type="EMBL" id="CDOD01000013">
    <property type="protein sequence ID" value="CEN34459.1"/>
    <property type="molecule type" value="Genomic_DNA"/>
</dbReference>
<sequence length="60" mass="7237">MQFSLNQHLTLTNIEYYKNYTFLATSNPLTFIHYLQIPFIKINREGVRRPFPIYYKNPAP</sequence>
<keyword evidence="2" id="KW-1185">Reference proteome</keyword>
<evidence type="ECO:0000313" key="2">
    <source>
        <dbReference type="Proteomes" id="UP000038055"/>
    </source>
</evidence>
<name>A0A0B7H7D8_9FLAO</name>
<accession>A0A0B7H7D8</accession>
<protein>
    <submittedName>
        <fullName evidence="1">Uncharacterized protein</fullName>
    </submittedName>
</protein>
<dbReference type="Proteomes" id="UP000038055">
    <property type="component" value="Unassembled WGS sequence"/>
</dbReference>
<reference evidence="2" key="1">
    <citation type="submission" date="2015-01" db="EMBL/GenBank/DDBJ databases">
        <authorList>
            <person name="MANFREDI Pablo"/>
        </authorList>
    </citation>
    <scope>NUCLEOTIDE SEQUENCE [LARGE SCALE GENOMIC DNA]</scope>
    <source>
        <strain evidence="2">Ccyn2B</strain>
    </source>
</reference>
<dbReference type="AlphaFoldDB" id="A0A0B7H7D8"/>